<dbReference type="Pfam" id="PF01968">
    <property type="entry name" value="Hydantoinase_A"/>
    <property type="match status" value="1"/>
</dbReference>
<dbReference type="InterPro" id="IPR045079">
    <property type="entry name" value="Oxoprolinase-like"/>
</dbReference>
<keyword evidence="6" id="KW-1185">Reference proteome</keyword>
<dbReference type="GO" id="GO:0017168">
    <property type="term" value="F:5-oxoprolinase (ATP-hydrolyzing) activity"/>
    <property type="evidence" value="ECO:0007669"/>
    <property type="project" value="TreeGrafter"/>
</dbReference>
<evidence type="ECO:0000259" key="3">
    <source>
        <dbReference type="Pfam" id="PF05378"/>
    </source>
</evidence>
<reference evidence="5 6" key="1">
    <citation type="submission" date="2020-03" db="EMBL/GenBank/DDBJ databases">
        <authorList>
            <person name="Sun Q."/>
        </authorList>
    </citation>
    <scope>NUCLEOTIDE SEQUENCE [LARGE SCALE GENOMIC DNA]</scope>
    <source>
        <strain evidence="5 6">JC162</strain>
    </source>
</reference>
<dbReference type="PANTHER" id="PTHR11365:SF23">
    <property type="entry name" value="HYPOTHETICAL 5-OXOPROLINASE (EUROFUNG)-RELATED"/>
    <property type="match status" value="1"/>
</dbReference>
<proteinExistence type="predicted"/>
<feature type="region of interest" description="Disordered" evidence="1">
    <location>
        <begin position="610"/>
        <end position="640"/>
    </location>
</feature>
<evidence type="ECO:0000259" key="2">
    <source>
        <dbReference type="Pfam" id="PF01968"/>
    </source>
</evidence>
<comment type="caution">
    <text evidence="5">The sequence shown here is derived from an EMBL/GenBank/DDBJ whole genome shotgun (WGS) entry which is preliminary data.</text>
</comment>
<feature type="domain" description="Hydantoinase A/oxoprolinase" evidence="2">
    <location>
        <begin position="202"/>
        <end position="497"/>
    </location>
</feature>
<feature type="domain" description="Acetophenone carboxylase-like C-terminal" evidence="4">
    <location>
        <begin position="514"/>
        <end position="680"/>
    </location>
</feature>
<dbReference type="Pfam" id="PF05378">
    <property type="entry name" value="Hydant_A_N"/>
    <property type="match status" value="1"/>
</dbReference>
<gene>
    <name evidence="5" type="ORF">GWK16_21095</name>
</gene>
<evidence type="ECO:0000259" key="4">
    <source>
        <dbReference type="Pfam" id="PF19278"/>
    </source>
</evidence>
<dbReference type="InterPro" id="IPR049517">
    <property type="entry name" value="ACX-like_C"/>
</dbReference>
<dbReference type="InterPro" id="IPR043129">
    <property type="entry name" value="ATPase_NBD"/>
</dbReference>
<dbReference type="AlphaFoldDB" id="A0A848EK49"/>
<dbReference type="Proteomes" id="UP000548582">
    <property type="component" value="Unassembled WGS sequence"/>
</dbReference>
<dbReference type="GO" id="GO:0005829">
    <property type="term" value="C:cytosol"/>
    <property type="evidence" value="ECO:0007669"/>
    <property type="project" value="TreeGrafter"/>
</dbReference>
<evidence type="ECO:0000313" key="6">
    <source>
        <dbReference type="Proteomes" id="UP000548582"/>
    </source>
</evidence>
<feature type="compositionally biased region" description="Pro residues" evidence="1">
    <location>
        <begin position="613"/>
        <end position="624"/>
    </location>
</feature>
<feature type="domain" description="Hydantoinase/oxoprolinase N-terminal" evidence="3">
    <location>
        <begin position="5"/>
        <end position="181"/>
    </location>
</feature>
<dbReference type="RefSeq" id="WP_170055949.1">
    <property type="nucleotide sequence ID" value="NZ_JABBKX010000009.1"/>
</dbReference>
<dbReference type="InterPro" id="IPR002821">
    <property type="entry name" value="Hydantoinase_A"/>
</dbReference>
<accession>A0A848EK49</accession>
<dbReference type="SUPFAM" id="SSF53067">
    <property type="entry name" value="Actin-like ATPase domain"/>
    <property type="match status" value="1"/>
</dbReference>
<evidence type="ECO:0000313" key="5">
    <source>
        <dbReference type="EMBL" id="NMJ43758.1"/>
    </source>
</evidence>
<protein>
    <submittedName>
        <fullName evidence="5">Hydantoinase/oxoprolinase family protein</fullName>
    </submittedName>
</protein>
<dbReference type="EMBL" id="JABBKX010000009">
    <property type="protein sequence ID" value="NMJ43758.1"/>
    <property type="molecule type" value="Genomic_DNA"/>
</dbReference>
<dbReference type="GO" id="GO:0006749">
    <property type="term" value="P:glutathione metabolic process"/>
    <property type="evidence" value="ECO:0007669"/>
    <property type="project" value="TreeGrafter"/>
</dbReference>
<dbReference type="InterPro" id="IPR008040">
    <property type="entry name" value="Hydant_A_N"/>
</dbReference>
<sequence>MGESRLAVDIGGTFTDLVLQTPRGTHEMKLLTTPEAPERAVLDGAKAILAAAGCAPGEIGLVVHGTTLATNALIERKGAPTALLTTEGFRDSVEMAYEHRFEQYDLSMQRPEPLVPRDLRLGVKERIAADGSLLLPLDEASLRATARSLTARGIQAVAICFLHSFTNPVHERRAAAIVAEEMPDAAITISCEVAPEIREYERASTTIANAYVLPLMGRYLAALEGGLKDAGLDCPLLLMMSSGGVTTVDTAKRFPVRLVESGPAGGAILAQAVAAENGLKQVLAFDMGGTTAKLTLIDDLDFQRSRSFEVARAYRFIQGSGLPVRIPVIELVEIGAGGGSIARVDALGRILVGPDSAGSVPGPACYGRGGAEPTVTDADATLGRLDPSRFAGGSIGLDAAKAAAAVAGRVATPLGMAPLQGAVGIAEIVDETMANAARVHAVENGKDTAGRAMIAFGGAAPLHAARLAQKLGIDRVVVPVGAGVGSAHGFLRAPIAYEVVRSRHMRLDAFDPEALNAHFAEMRAEAEAVVRMGAPSEALTETRTAFMRYRGQGHEIAVALPARAYTPSDTALLRAGFEAAYTALFGRVIPRLEVEAMTFALSLSAARPLPEAALPPPAQQAPPPRGRRDVTDPATGATDSAAVHERAALAPGMAIPGPALIVEDGTTTVVPRGFAARVNALHQLVLEAQA</sequence>
<organism evidence="5 6">
    <name type="scientific">Neoroseomonas marina</name>
    <dbReference type="NCBI Taxonomy" id="1232220"/>
    <lineage>
        <taxon>Bacteria</taxon>
        <taxon>Pseudomonadati</taxon>
        <taxon>Pseudomonadota</taxon>
        <taxon>Alphaproteobacteria</taxon>
        <taxon>Acetobacterales</taxon>
        <taxon>Acetobacteraceae</taxon>
        <taxon>Neoroseomonas</taxon>
    </lineage>
</organism>
<dbReference type="Pfam" id="PF19278">
    <property type="entry name" value="Hydant_A_C"/>
    <property type="match status" value="1"/>
</dbReference>
<evidence type="ECO:0000256" key="1">
    <source>
        <dbReference type="SAM" id="MobiDB-lite"/>
    </source>
</evidence>
<dbReference type="PANTHER" id="PTHR11365">
    <property type="entry name" value="5-OXOPROLINASE RELATED"/>
    <property type="match status" value="1"/>
</dbReference>
<name>A0A848EK49_9PROT</name>